<reference evidence="2 3" key="1">
    <citation type="submission" date="2019-10" db="EMBL/GenBank/DDBJ databases">
        <authorList>
            <person name="Palmer J.M."/>
        </authorList>
    </citation>
    <scope>NUCLEOTIDE SEQUENCE [LARGE SCALE GENOMIC DNA]</scope>
    <source>
        <strain evidence="2 3">TWF694</strain>
    </source>
</reference>
<comment type="caution">
    <text evidence="2">The sequence shown here is derived from an EMBL/GenBank/DDBJ whole genome shotgun (WGS) entry which is preliminary data.</text>
</comment>
<accession>A0AAV9X0B0</accession>
<organism evidence="2 3">
    <name type="scientific">Orbilia ellipsospora</name>
    <dbReference type="NCBI Taxonomy" id="2528407"/>
    <lineage>
        <taxon>Eukaryota</taxon>
        <taxon>Fungi</taxon>
        <taxon>Dikarya</taxon>
        <taxon>Ascomycota</taxon>
        <taxon>Pezizomycotina</taxon>
        <taxon>Orbiliomycetes</taxon>
        <taxon>Orbiliales</taxon>
        <taxon>Orbiliaceae</taxon>
        <taxon>Orbilia</taxon>
    </lineage>
</organism>
<dbReference type="AlphaFoldDB" id="A0AAV9X0B0"/>
<evidence type="ECO:0000313" key="3">
    <source>
        <dbReference type="Proteomes" id="UP001365542"/>
    </source>
</evidence>
<keyword evidence="3" id="KW-1185">Reference proteome</keyword>
<name>A0AAV9X0B0_9PEZI</name>
<gene>
    <name evidence="2" type="ORF">TWF694_003729</name>
</gene>
<dbReference type="Proteomes" id="UP001365542">
    <property type="component" value="Unassembled WGS sequence"/>
</dbReference>
<dbReference type="EMBL" id="JAVHJO010000013">
    <property type="protein sequence ID" value="KAK6530373.1"/>
    <property type="molecule type" value="Genomic_DNA"/>
</dbReference>
<feature type="region of interest" description="Disordered" evidence="1">
    <location>
        <begin position="1"/>
        <end position="40"/>
    </location>
</feature>
<protein>
    <submittedName>
        <fullName evidence="2">Uncharacterized protein</fullName>
    </submittedName>
</protein>
<evidence type="ECO:0000256" key="1">
    <source>
        <dbReference type="SAM" id="MobiDB-lite"/>
    </source>
</evidence>
<sequence>MPRILLPMIPENKEPDESKDWGVIAPPTKSLPKESENNLKNGIECTPDISGLMLEERPSSPLEERDFAEYWVDLNKKFSAVFKFELAQSRQESIRHHLDKLPVFTEETAIVLKNFKRSMADPDNKSGNQGHICRNGARATSGRILSYISQIKMDTDILCQVILMCWEFERILRIDLSRKLVKLSSLKLLDRQENLRRLITDSLETEYLNSCNRMWLLNIIYEHDLSDIWMDTQRMNRLVRAIGAIEREYGWWERERDLVKYPEQADELRILMEAQKACEKANARADKSRLDDIKFERLEESTRNSRQSALDSKAYAQYRKIVGILNTGSN</sequence>
<feature type="compositionally biased region" description="Basic and acidic residues" evidence="1">
    <location>
        <begin position="11"/>
        <end position="20"/>
    </location>
</feature>
<proteinExistence type="predicted"/>
<evidence type="ECO:0000313" key="2">
    <source>
        <dbReference type="EMBL" id="KAK6530373.1"/>
    </source>
</evidence>